<organism evidence="1 2">
    <name type="scientific">Paenibacillus woosongensis</name>
    <dbReference type="NCBI Taxonomy" id="307580"/>
    <lineage>
        <taxon>Bacteria</taxon>
        <taxon>Bacillati</taxon>
        <taxon>Bacillota</taxon>
        <taxon>Bacilli</taxon>
        <taxon>Bacillales</taxon>
        <taxon>Paenibacillaceae</taxon>
        <taxon>Paenibacillus</taxon>
    </lineage>
</organism>
<comment type="caution">
    <text evidence="1">The sequence shown here is derived from an EMBL/GenBank/DDBJ whole genome shotgun (WGS) entry which is preliminary data.</text>
</comment>
<evidence type="ECO:0000313" key="1">
    <source>
        <dbReference type="EMBL" id="GIP61146.1"/>
    </source>
</evidence>
<dbReference type="Proteomes" id="UP000681290">
    <property type="component" value="Unassembled WGS sequence"/>
</dbReference>
<dbReference type="RefSeq" id="WP_213595255.1">
    <property type="nucleotide sequence ID" value="NZ_BOSM01000014.1"/>
</dbReference>
<proteinExistence type="predicted"/>
<sequence>MIKKLKLIFTLFFSLLILVSCSSGINYIGEGKNWTGRYNVTINTKSNTQQGKYIFIYRGQSNFNNNIDDLIIENGNKTTKLSNFGLINGELSIPVNCSGCALPKKEDPIKITIRWDNNEESFELLSK</sequence>
<dbReference type="PROSITE" id="PS51257">
    <property type="entry name" value="PROKAR_LIPOPROTEIN"/>
    <property type="match status" value="1"/>
</dbReference>
<evidence type="ECO:0000313" key="2">
    <source>
        <dbReference type="Proteomes" id="UP000681290"/>
    </source>
</evidence>
<accession>A0ABQ4MYZ0</accession>
<dbReference type="EMBL" id="BOSM01000014">
    <property type="protein sequence ID" value="GIP61146.1"/>
    <property type="molecule type" value="Genomic_DNA"/>
</dbReference>
<keyword evidence="2" id="KW-1185">Reference proteome</keyword>
<gene>
    <name evidence="1" type="ORF">J15TS10_49600</name>
</gene>
<reference evidence="1 2" key="1">
    <citation type="submission" date="2021-03" db="EMBL/GenBank/DDBJ databases">
        <title>Antimicrobial resistance genes in bacteria isolated from Japanese honey, and their potential for conferring macrolide and lincosamide resistance in the American foulbrood pathogen Paenibacillus larvae.</title>
        <authorList>
            <person name="Okamoto M."/>
            <person name="Kumagai M."/>
            <person name="Kanamori H."/>
            <person name="Takamatsu D."/>
        </authorList>
    </citation>
    <scope>NUCLEOTIDE SEQUENCE [LARGE SCALE GENOMIC DNA]</scope>
    <source>
        <strain evidence="1 2">J15TS10</strain>
    </source>
</reference>
<evidence type="ECO:0008006" key="3">
    <source>
        <dbReference type="Google" id="ProtNLM"/>
    </source>
</evidence>
<name>A0ABQ4MYZ0_9BACL</name>
<protein>
    <recommendedName>
        <fullName evidence="3">Lipoprotein</fullName>
    </recommendedName>
</protein>